<dbReference type="InterPro" id="IPR002716">
    <property type="entry name" value="PIN_dom"/>
</dbReference>
<organism evidence="10 11">
    <name type="scientific">Actinotalea ferrariae CF5-4</name>
    <dbReference type="NCBI Taxonomy" id="948458"/>
    <lineage>
        <taxon>Bacteria</taxon>
        <taxon>Bacillati</taxon>
        <taxon>Actinomycetota</taxon>
        <taxon>Actinomycetes</taxon>
        <taxon>Micrococcales</taxon>
        <taxon>Cellulomonadaceae</taxon>
        <taxon>Actinotalea</taxon>
    </lineage>
</organism>
<comment type="function">
    <text evidence="8">Toxic component of a toxin-antitoxin (TA) system. An RNase.</text>
</comment>
<dbReference type="GO" id="GO:0016787">
    <property type="term" value="F:hydrolase activity"/>
    <property type="evidence" value="ECO:0007669"/>
    <property type="project" value="UniProtKB-KW"/>
</dbReference>
<comment type="caution">
    <text evidence="10">The sequence shown here is derived from an EMBL/GenBank/DDBJ whole genome shotgun (WGS) entry which is preliminary data.</text>
</comment>
<protein>
    <recommendedName>
        <fullName evidence="8">Ribonuclease VapC</fullName>
        <shortName evidence="8">RNase VapC</shortName>
        <ecNumber evidence="8">3.1.-.-</ecNumber>
    </recommendedName>
    <alternativeName>
        <fullName evidence="8">Toxin VapC</fullName>
    </alternativeName>
</protein>
<evidence type="ECO:0000256" key="2">
    <source>
        <dbReference type="ARBA" id="ARBA00022649"/>
    </source>
</evidence>
<proteinExistence type="inferred from homology"/>
<keyword evidence="11" id="KW-1185">Reference proteome</keyword>
<comment type="similarity">
    <text evidence="7 8">Belongs to the PINc/VapC protein family.</text>
</comment>
<dbReference type="Gene3D" id="3.40.50.1010">
    <property type="entry name" value="5'-nuclease"/>
    <property type="match status" value="1"/>
</dbReference>
<keyword evidence="6 8" id="KW-0460">Magnesium</keyword>
<evidence type="ECO:0000256" key="6">
    <source>
        <dbReference type="ARBA" id="ARBA00022842"/>
    </source>
</evidence>
<dbReference type="RefSeq" id="WP_034224422.1">
    <property type="nucleotide sequence ID" value="NZ_AXCW01000050.1"/>
</dbReference>
<evidence type="ECO:0000256" key="4">
    <source>
        <dbReference type="ARBA" id="ARBA00022723"/>
    </source>
</evidence>
<dbReference type="InterPro" id="IPR050556">
    <property type="entry name" value="Type_II_TA_system_RNase"/>
</dbReference>
<dbReference type="EC" id="3.1.-.-" evidence="8"/>
<dbReference type="CDD" id="cd18746">
    <property type="entry name" value="PIN_VapC4-5_FitB-like"/>
    <property type="match status" value="1"/>
</dbReference>
<keyword evidence="4 8" id="KW-0479">Metal-binding</keyword>
<dbReference type="EMBL" id="AXCW01000050">
    <property type="protein sequence ID" value="EYR64068.1"/>
    <property type="molecule type" value="Genomic_DNA"/>
</dbReference>
<feature type="binding site" evidence="8">
    <location>
        <position position="7"/>
    </location>
    <ligand>
        <name>Mg(2+)</name>
        <dbReference type="ChEBI" id="CHEBI:18420"/>
    </ligand>
</feature>
<keyword evidence="5 8" id="KW-0378">Hydrolase</keyword>
<dbReference type="GO" id="GO:0004540">
    <property type="term" value="F:RNA nuclease activity"/>
    <property type="evidence" value="ECO:0007669"/>
    <property type="project" value="InterPro"/>
</dbReference>
<dbReference type="SUPFAM" id="SSF88723">
    <property type="entry name" value="PIN domain-like"/>
    <property type="match status" value="1"/>
</dbReference>
<evidence type="ECO:0000256" key="1">
    <source>
        <dbReference type="ARBA" id="ARBA00001946"/>
    </source>
</evidence>
<feature type="domain" description="PIN" evidence="9">
    <location>
        <begin position="4"/>
        <end position="120"/>
    </location>
</feature>
<dbReference type="PANTHER" id="PTHR33653:SF1">
    <property type="entry name" value="RIBONUCLEASE VAPC2"/>
    <property type="match status" value="1"/>
</dbReference>
<dbReference type="InterPro" id="IPR029060">
    <property type="entry name" value="PIN-like_dom_sf"/>
</dbReference>
<name>A0A021VSG4_9CELL</name>
<dbReference type="Pfam" id="PF01850">
    <property type="entry name" value="PIN"/>
    <property type="match status" value="1"/>
</dbReference>
<dbReference type="GO" id="GO:0090729">
    <property type="term" value="F:toxin activity"/>
    <property type="evidence" value="ECO:0007669"/>
    <property type="project" value="UniProtKB-KW"/>
</dbReference>
<evidence type="ECO:0000313" key="10">
    <source>
        <dbReference type="EMBL" id="EYR64068.1"/>
    </source>
</evidence>
<keyword evidence="3 8" id="KW-0540">Nuclease</keyword>
<evidence type="ECO:0000256" key="8">
    <source>
        <dbReference type="HAMAP-Rule" id="MF_00265"/>
    </source>
</evidence>
<keyword evidence="8" id="KW-0800">Toxin</keyword>
<accession>A0A021VSG4</accession>
<dbReference type="OrthoDB" id="9804823at2"/>
<evidence type="ECO:0000256" key="5">
    <source>
        <dbReference type="ARBA" id="ARBA00022801"/>
    </source>
</evidence>
<evidence type="ECO:0000256" key="3">
    <source>
        <dbReference type="ARBA" id="ARBA00022722"/>
    </source>
</evidence>
<sequence length="139" mass="15280">MKRYLLDTNVVSELRRSRPDPAVVRWFDSIAPADLFLSVLTIGEIRLGVVRLRRRDPDQAAAIDAWLNRLESGYADRILPVTPAVARRWAEMNEDRPLPVVDALIAATAVEHGAVLATRNVADLAGAGVRLLNPFDASA</sequence>
<dbReference type="PANTHER" id="PTHR33653">
    <property type="entry name" value="RIBONUCLEASE VAPC2"/>
    <property type="match status" value="1"/>
</dbReference>
<gene>
    <name evidence="8" type="primary">vapC</name>
    <name evidence="10" type="ORF">N866_15935</name>
</gene>
<reference evidence="10 11" key="1">
    <citation type="submission" date="2014-01" db="EMBL/GenBank/DDBJ databases">
        <title>Actinotalea ferrariae CF5-4.</title>
        <authorList>
            <person name="Chen F."/>
            <person name="Li Y."/>
            <person name="Wang G."/>
        </authorList>
    </citation>
    <scope>NUCLEOTIDE SEQUENCE [LARGE SCALE GENOMIC DNA]</scope>
    <source>
        <strain evidence="10 11">CF5-4</strain>
    </source>
</reference>
<evidence type="ECO:0000256" key="7">
    <source>
        <dbReference type="ARBA" id="ARBA00038093"/>
    </source>
</evidence>
<dbReference type="Proteomes" id="UP000019753">
    <property type="component" value="Unassembled WGS sequence"/>
</dbReference>
<dbReference type="GO" id="GO:0000287">
    <property type="term" value="F:magnesium ion binding"/>
    <property type="evidence" value="ECO:0007669"/>
    <property type="project" value="UniProtKB-UniRule"/>
</dbReference>
<evidence type="ECO:0000259" key="9">
    <source>
        <dbReference type="Pfam" id="PF01850"/>
    </source>
</evidence>
<dbReference type="InterPro" id="IPR022907">
    <property type="entry name" value="VapC_family"/>
</dbReference>
<comment type="cofactor">
    <cofactor evidence="1 8">
        <name>Mg(2+)</name>
        <dbReference type="ChEBI" id="CHEBI:18420"/>
    </cofactor>
</comment>
<feature type="binding site" evidence="8">
    <location>
        <position position="102"/>
    </location>
    <ligand>
        <name>Mg(2+)</name>
        <dbReference type="ChEBI" id="CHEBI:18420"/>
    </ligand>
</feature>
<dbReference type="HAMAP" id="MF_00265">
    <property type="entry name" value="VapC_Nob1"/>
    <property type="match status" value="1"/>
</dbReference>
<evidence type="ECO:0000313" key="11">
    <source>
        <dbReference type="Proteomes" id="UP000019753"/>
    </source>
</evidence>
<keyword evidence="2 8" id="KW-1277">Toxin-antitoxin system</keyword>
<dbReference type="AlphaFoldDB" id="A0A021VSG4"/>